<keyword evidence="1" id="KW-1133">Transmembrane helix</keyword>
<sequence length="52" mass="5744">MDPIAGLPPRLVYAAILLLDLAVIALLLTGVLWLVDRVEDRIFPGGTEWLPF</sequence>
<keyword evidence="3" id="KW-1185">Reference proteome</keyword>
<reference evidence="2 3" key="1">
    <citation type="submission" date="2020-03" db="EMBL/GenBank/DDBJ databases">
        <title>Genomic Encyclopedia of Type Strains, Phase IV (KMG-IV): sequencing the most valuable type-strain genomes for metagenomic binning, comparative biology and taxonomic classification.</title>
        <authorList>
            <person name="Goeker M."/>
        </authorList>
    </citation>
    <scope>NUCLEOTIDE SEQUENCE [LARGE SCALE GENOMIC DNA]</scope>
    <source>
        <strain evidence="2 3">DSM 27651</strain>
    </source>
</reference>
<dbReference type="RefSeq" id="WP_167954158.1">
    <property type="nucleotide sequence ID" value="NZ_JAATJE010000001.1"/>
</dbReference>
<dbReference type="Proteomes" id="UP000734218">
    <property type="component" value="Unassembled WGS sequence"/>
</dbReference>
<accession>A0ABX0XLQ6</accession>
<comment type="caution">
    <text evidence="2">The sequence shown here is derived from an EMBL/GenBank/DDBJ whole genome shotgun (WGS) entry which is preliminary data.</text>
</comment>
<keyword evidence="1" id="KW-0472">Membrane</keyword>
<gene>
    <name evidence="2" type="ORF">GGR88_001775</name>
</gene>
<evidence type="ECO:0000313" key="3">
    <source>
        <dbReference type="Proteomes" id="UP000734218"/>
    </source>
</evidence>
<proteinExistence type="predicted"/>
<evidence type="ECO:0000256" key="1">
    <source>
        <dbReference type="SAM" id="Phobius"/>
    </source>
</evidence>
<name>A0ABX0XLQ6_9SPHN</name>
<keyword evidence="1" id="KW-0812">Transmembrane</keyword>
<evidence type="ECO:0000313" key="2">
    <source>
        <dbReference type="EMBL" id="NJC34301.1"/>
    </source>
</evidence>
<feature type="transmembrane region" description="Helical" evidence="1">
    <location>
        <begin position="12"/>
        <end position="35"/>
    </location>
</feature>
<protein>
    <submittedName>
        <fullName evidence="2">Uncharacterized protein</fullName>
    </submittedName>
</protein>
<organism evidence="2 3">
    <name type="scientific">Sphingomonas jejuensis</name>
    <dbReference type="NCBI Taxonomy" id="904715"/>
    <lineage>
        <taxon>Bacteria</taxon>
        <taxon>Pseudomonadati</taxon>
        <taxon>Pseudomonadota</taxon>
        <taxon>Alphaproteobacteria</taxon>
        <taxon>Sphingomonadales</taxon>
        <taxon>Sphingomonadaceae</taxon>
        <taxon>Sphingomonas</taxon>
    </lineage>
</organism>
<dbReference type="EMBL" id="JAATJE010000001">
    <property type="protein sequence ID" value="NJC34301.1"/>
    <property type="molecule type" value="Genomic_DNA"/>
</dbReference>